<dbReference type="EMBL" id="FRBH01000018">
    <property type="protein sequence ID" value="SHL73976.1"/>
    <property type="molecule type" value="Genomic_DNA"/>
</dbReference>
<reference evidence="4" key="4">
    <citation type="journal article" date="2019" name="Int. J. Syst. Evol. Microbiol.">
        <title>The Global Catalogue of Microorganisms (GCM) 10K type strain sequencing project: providing services to taxonomists for standard genome sequencing and annotation.</title>
        <authorList>
            <consortium name="The Broad Institute Genomics Platform"/>
            <consortium name="The Broad Institute Genome Sequencing Center for Infectious Disease"/>
            <person name="Wu L."/>
            <person name="Ma J."/>
        </authorList>
    </citation>
    <scope>NUCLEOTIDE SEQUENCE [LARGE SCALE GENOMIC DNA]</scope>
    <source>
        <strain evidence="4">CGMCC 1.12707</strain>
    </source>
</reference>
<dbReference type="Proteomes" id="UP000184120">
    <property type="component" value="Unassembled WGS sequence"/>
</dbReference>
<gene>
    <name evidence="1" type="ORF">GCM10010984_29950</name>
    <name evidence="2" type="ORF">SAMN05443634_1183</name>
</gene>
<evidence type="ECO:0000313" key="1">
    <source>
        <dbReference type="EMBL" id="GGF10844.1"/>
    </source>
</evidence>
<reference evidence="3" key="2">
    <citation type="submission" date="2016-11" db="EMBL/GenBank/DDBJ databases">
        <authorList>
            <person name="Varghese N."/>
            <person name="Submissions S."/>
        </authorList>
    </citation>
    <scope>NUCLEOTIDE SEQUENCE [LARGE SCALE GENOMIC DNA]</scope>
    <source>
        <strain evidence="3">DSM 27989</strain>
    </source>
</reference>
<dbReference type="RefSeq" id="WP_072934094.1">
    <property type="nucleotide sequence ID" value="NZ_BMFL01000030.1"/>
</dbReference>
<reference evidence="2" key="3">
    <citation type="submission" date="2016-11" db="EMBL/GenBank/DDBJ databases">
        <authorList>
            <person name="Jaros S."/>
            <person name="Januszkiewicz K."/>
            <person name="Wedrychowicz H."/>
        </authorList>
    </citation>
    <scope>NUCLEOTIDE SEQUENCE [LARGE SCALE GENOMIC DNA]</scope>
    <source>
        <strain evidence="2">DSM 27989</strain>
    </source>
</reference>
<evidence type="ECO:0000313" key="3">
    <source>
        <dbReference type="Proteomes" id="UP000184120"/>
    </source>
</evidence>
<accession>A0A1M7D3B7</accession>
<organism evidence="2 3">
    <name type="scientific">Chishuiella changwenlii</name>
    <dbReference type="NCBI Taxonomy" id="1434701"/>
    <lineage>
        <taxon>Bacteria</taxon>
        <taxon>Pseudomonadati</taxon>
        <taxon>Bacteroidota</taxon>
        <taxon>Flavobacteriia</taxon>
        <taxon>Flavobacteriales</taxon>
        <taxon>Weeksellaceae</taxon>
        <taxon>Chishuiella</taxon>
    </lineage>
</organism>
<proteinExistence type="predicted"/>
<keyword evidence="4" id="KW-1185">Reference proteome</keyword>
<dbReference type="OrthoDB" id="1445091at2"/>
<dbReference type="PROSITE" id="PS51257">
    <property type="entry name" value="PROKAR_LIPOPROTEIN"/>
    <property type="match status" value="1"/>
</dbReference>
<sequence length="154" mass="17827">MKSLINIFLVVFGVFTIVSCATDDSLPISQDQLLRANKWQLKEIRIVKNNVTTTDKLLACERNSTLDFTNIENFLRVDYKTSNGNCTETSSNGTYIFTTFGVNRRRIRMITSTKDTLNYYMNQLDPYFMVLQDTLNKTPIDSLRLELRVYEAVK</sequence>
<name>A0A1M7D3B7_9FLAO</name>
<reference evidence="1" key="1">
    <citation type="journal article" date="2014" name="Int. J. Syst. Evol. Microbiol.">
        <title>Complete genome of a new Firmicutes species belonging to the dominant human colonic microbiota ('Ruminococcus bicirculans') reveals two chromosomes and a selective capacity to utilize plant glucans.</title>
        <authorList>
            <consortium name="NISC Comparative Sequencing Program"/>
            <person name="Wegmann U."/>
            <person name="Louis P."/>
            <person name="Goesmann A."/>
            <person name="Henrissat B."/>
            <person name="Duncan S.H."/>
            <person name="Flint H.J."/>
        </authorList>
    </citation>
    <scope>NUCLEOTIDE SEQUENCE</scope>
    <source>
        <strain evidence="1">CGMCC 1.12707</strain>
    </source>
</reference>
<reference evidence="1" key="5">
    <citation type="submission" date="2024-05" db="EMBL/GenBank/DDBJ databases">
        <authorList>
            <person name="Sun Q."/>
            <person name="Zhou Y."/>
        </authorList>
    </citation>
    <scope>NUCLEOTIDE SEQUENCE</scope>
    <source>
        <strain evidence="1">CGMCC 1.12707</strain>
    </source>
</reference>
<evidence type="ECO:0008006" key="5">
    <source>
        <dbReference type="Google" id="ProtNLM"/>
    </source>
</evidence>
<dbReference type="Proteomes" id="UP000650994">
    <property type="component" value="Unassembled WGS sequence"/>
</dbReference>
<dbReference type="AlphaFoldDB" id="A0A1M7D3B7"/>
<evidence type="ECO:0000313" key="4">
    <source>
        <dbReference type="Proteomes" id="UP000650994"/>
    </source>
</evidence>
<protein>
    <recommendedName>
        <fullName evidence="5">Lipocalin-like domain-containing protein</fullName>
    </recommendedName>
</protein>
<dbReference type="EMBL" id="BMFL01000030">
    <property type="protein sequence ID" value="GGF10844.1"/>
    <property type="molecule type" value="Genomic_DNA"/>
</dbReference>
<evidence type="ECO:0000313" key="2">
    <source>
        <dbReference type="EMBL" id="SHL73976.1"/>
    </source>
</evidence>